<gene>
    <name evidence="8" type="ORF">SAMN05421879_101502</name>
</gene>
<dbReference type="Gene3D" id="2.130.10.10">
    <property type="entry name" value="YVTN repeat-like/Quinoprotein amine dehydrogenase"/>
    <property type="match status" value="3"/>
</dbReference>
<feature type="domain" description="OmpR/PhoB-type" evidence="7">
    <location>
        <begin position="2"/>
        <end position="105"/>
    </location>
</feature>
<dbReference type="SMART" id="SM00320">
    <property type="entry name" value="WD40"/>
    <property type="match status" value="3"/>
</dbReference>
<evidence type="ECO:0000256" key="2">
    <source>
        <dbReference type="ARBA" id="ARBA00023015"/>
    </source>
</evidence>
<dbReference type="Pfam" id="PF03704">
    <property type="entry name" value="BTAD"/>
    <property type="match status" value="1"/>
</dbReference>
<evidence type="ECO:0000256" key="3">
    <source>
        <dbReference type="ARBA" id="ARBA00023125"/>
    </source>
</evidence>
<feature type="DNA-binding region" description="OmpR/PhoB-type" evidence="6">
    <location>
        <begin position="2"/>
        <end position="105"/>
    </location>
</feature>
<evidence type="ECO:0000259" key="7">
    <source>
        <dbReference type="PROSITE" id="PS51755"/>
    </source>
</evidence>
<dbReference type="GO" id="GO:0005829">
    <property type="term" value="C:cytosol"/>
    <property type="evidence" value="ECO:0007669"/>
    <property type="project" value="UniProtKB-ARBA"/>
</dbReference>
<dbReference type="InterPro" id="IPR005158">
    <property type="entry name" value="BTAD"/>
</dbReference>
<dbReference type="SUPFAM" id="SSF48452">
    <property type="entry name" value="TPR-like"/>
    <property type="match status" value="1"/>
</dbReference>
<dbReference type="Gene3D" id="1.25.40.10">
    <property type="entry name" value="Tetratricopeptide repeat domain"/>
    <property type="match status" value="1"/>
</dbReference>
<evidence type="ECO:0000313" key="9">
    <source>
        <dbReference type="Proteomes" id="UP000219688"/>
    </source>
</evidence>
<protein>
    <submittedName>
        <fullName evidence="8">DNA-binding transcriptional activator of the SARP family</fullName>
    </submittedName>
</protein>
<dbReference type="InterPro" id="IPR051677">
    <property type="entry name" value="AfsR-DnrI-RedD_regulator"/>
</dbReference>
<dbReference type="GO" id="GO:0000160">
    <property type="term" value="P:phosphorelay signal transduction system"/>
    <property type="evidence" value="ECO:0007669"/>
    <property type="project" value="InterPro"/>
</dbReference>
<dbReference type="InterPro" id="IPR001680">
    <property type="entry name" value="WD40_rpt"/>
</dbReference>
<dbReference type="InterPro" id="IPR015943">
    <property type="entry name" value="WD40/YVTN_repeat-like_dom_sf"/>
</dbReference>
<comment type="similarity">
    <text evidence="1">Belongs to the AfsR/DnrI/RedD regulatory family.</text>
</comment>
<proteinExistence type="inferred from homology"/>
<evidence type="ECO:0000256" key="6">
    <source>
        <dbReference type="PROSITE-ProRule" id="PRU01091"/>
    </source>
</evidence>
<dbReference type="Proteomes" id="UP000219688">
    <property type="component" value="Unassembled WGS sequence"/>
</dbReference>
<dbReference type="PANTHER" id="PTHR35807:SF1">
    <property type="entry name" value="TRANSCRIPTIONAL REGULATOR REDD"/>
    <property type="match status" value="1"/>
</dbReference>
<dbReference type="PROSITE" id="PS50082">
    <property type="entry name" value="WD_REPEATS_2"/>
    <property type="match status" value="1"/>
</dbReference>
<keyword evidence="3 6" id="KW-0238">DNA-binding</keyword>
<dbReference type="InterPro" id="IPR027417">
    <property type="entry name" value="P-loop_NTPase"/>
</dbReference>
<dbReference type="InterPro" id="IPR016032">
    <property type="entry name" value="Sig_transdc_resp-reg_C-effctor"/>
</dbReference>
<dbReference type="GO" id="GO:0006355">
    <property type="term" value="P:regulation of DNA-templated transcription"/>
    <property type="evidence" value="ECO:0007669"/>
    <property type="project" value="InterPro"/>
</dbReference>
<keyword evidence="5" id="KW-0853">WD repeat</keyword>
<dbReference type="Pfam" id="PF00400">
    <property type="entry name" value="WD40"/>
    <property type="match status" value="1"/>
</dbReference>
<dbReference type="SUPFAM" id="SSF46894">
    <property type="entry name" value="C-terminal effector domain of the bipartite response regulators"/>
    <property type="match status" value="1"/>
</dbReference>
<name>A0A285VE16_9MICO</name>
<dbReference type="InterPro" id="IPR036388">
    <property type="entry name" value="WH-like_DNA-bd_sf"/>
</dbReference>
<feature type="repeat" description="WD" evidence="5">
    <location>
        <begin position="1560"/>
        <end position="1585"/>
    </location>
</feature>
<keyword evidence="4" id="KW-0804">Transcription</keyword>
<dbReference type="GO" id="GO:0003677">
    <property type="term" value="F:DNA binding"/>
    <property type="evidence" value="ECO:0007669"/>
    <property type="project" value="UniProtKB-UniRule"/>
</dbReference>
<dbReference type="PROSITE" id="PS51755">
    <property type="entry name" value="OMPR_PHOB"/>
    <property type="match status" value="1"/>
</dbReference>
<evidence type="ECO:0000256" key="1">
    <source>
        <dbReference type="ARBA" id="ARBA00005820"/>
    </source>
</evidence>
<dbReference type="SMART" id="SM01043">
    <property type="entry name" value="BTAD"/>
    <property type="match status" value="1"/>
</dbReference>
<reference evidence="9" key="1">
    <citation type="submission" date="2017-08" db="EMBL/GenBank/DDBJ databases">
        <authorList>
            <person name="Varghese N."/>
            <person name="Submissions S."/>
        </authorList>
    </citation>
    <scope>NUCLEOTIDE SEQUENCE [LARGE SCALE GENOMIC DNA]</scope>
    <source>
        <strain evidence="9">USBA17B2</strain>
    </source>
</reference>
<dbReference type="SUPFAM" id="SSF50969">
    <property type="entry name" value="YVTN repeat-like/Quinoprotein amine dehydrogenase"/>
    <property type="match status" value="3"/>
</dbReference>
<evidence type="ECO:0000256" key="4">
    <source>
        <dbReference type="ARBA" id="ARBA00023163"/>
    </source>
</evidence>
<dbReference type="CDD" id="cd00383">
    <property type="entry name" value="trans_reg_C"/>
    <property type="match status" value="1"/>
</dbReference>
<evidence type="ECO:0000313" key="8">
    <source>
        <dbReference type="EMBL" id="SOC52349.1"/>
    </source>
</evidence>
<dbReference type="EMBL" id="OBQK01000001">
    <property type="protein sequence ID" value="SOC52349.1"/>
    <property type="molecule type" value="Genomic_DNA"/>
</dbReference>
<evidence type="ECO:0000256" key="5">
    <source>
        <dbReference type="PROSITE-ProRule" id="PRU00221"/>
    </source>
</evidence>
<dbReference type="Pfam" id="PF00486">
    <property type="entry name" value="Trans_reg_C"/>
    <property type="match status" value="1"/>
</dbReference>
<dbReference type="InterPro" id="IPR011990">
    <property type="entry name" value="TPR-like_helical_dom_sf"/>
</dbReference>
<keyword evidence="2" id="KW-0805">Transcription regulation</keyword>
<dbReference type="Pfam" id="PF20703">
    <property type="entry name" value="nSTAND1"/>
    <property type="match status" value="1"/>
</dbReference>
<dbReference type="InterPro" id="IPR001867">
    <property type="entry name" value="OmpR/PhoB-type_DNA-bd"/>
</dbReference>
<keyword evidence="9" id="KW-1185">Reference proteome</keyword>
<accession>A0A285VE16</accession>
<dbReference type="Gene3D" id="1.10.10.10">
    <property type="entry name" value="Winged helix-like DNA-binding domain superfamily/Winged helix DNA-binding domain"/>
    <property type="match status" value="1"/>
</dbReference>
<dbReference type="SMART" id="SM00862">
    <property type="entry name" value="Trans_reg_C"/>
    <property type="match status" value="1"/>
</dbReference>
<sequence>MDQQHHYTRRMDFGVLGPLRVTADGGEIDIPGHKERVLLARLVAQPGRTVPFDALADALWAEEPPASSRKVLQTYVLRLRNALEPARAGRPTVVVTDAGGYRLAVPEECVDAVRLGTLVDEGRRAAREGRHAEAVARTTAALDLWRGPAYSGFEQSEFAVREARRLEELRLTAEEVRWGSEVALGNHHAAVPALETLVVAHPWREGLWAALVLALYRAGRQGDALAAYARARTRLDEDLGVEPGAELRELHRRILAQDTDLDLVGLDQLPPGLTEPDTPMLGRTEELAELARAWDRVRRGSTVVAQVVGQPGSGRRRLLQAFASRVAEAGVRVHDGPADHPAGPVLHVLDEGWCETCARTPRAMVVVLARPGATAYPVAPDPILDLAPLEVESARQLLATYLRPEEAAELAASAADRQPGALHALGRARVRSRARERIGAATTGLGEAAAQLTSRRDEIAEAAVTWHEHDPQQRDLPTDRCPWRGLAAYGREDRAWFAGRDRLAAELLARVASSRLVAVVGASGSGKSSLVHAGLLGGLADGVLPGSDAWVQVVMRPGAHPMRELSRAALAATGQDPGSIGDALARLLEEGTGSSPGRTDVPRVLVVDQFEETWTLCHDPGEREAFLDSLVELASVGTGHTAVVVAVRADYVAHLADHAALARLVADNTLLVGVPTPAEVQRAIEVPAARAGLVLDAGLAATIVDDAGSEPGLLPLLSAALTQLWQARSGARLGYAAYVGMGGLPGAIAHLAEQAWQELPEEDRGSARALLLRLAGPGAGSTVVRRRVALDELVALPGAGTAGVVDRLVGARLLTVSEGSVEVAHEALFREWPRLAAWLAEDVTGRAVLRRLAVAASEWDAEGREPQQLWRGTRLVSGLEVAESYPDEVTTNEREFLEASGEAVDAEQRAAEEAAQRTRRQNGRLRRLLAGVVGLLVVALVAGGFAVVSRQDAAQARDVAAANEVAAEAKQLAAQAVNEEYHDLALLQAVEAVRTEESPETLGALLTTITKTPKLVRQVRTPDRFLRSGVSTDGSTVLLAENEPVVWGVDAVTGIVRWTVDLPELVAVREIDGGEAGVLAAGLGGLSMLDAATGATRWTLSYGDLQAELGAGSDGTIANAKWVGADAWVSVTPTHVVEGDAAGRITRTMHTVPGHQAQGDSSPALWPDGRIAVVAGDRTQLIDPHDKKREPEVLPADVAAVSPDGTLFLAQTTDGADAVMRVHRTDDLSPAGEDFRVPGRMMARWSPDGSRLAIGSAETILLRDGRTGAEVETLTGGHSGAAIQPVFAGPDGTMLWSPGRDGVATAWDLSGERSTLTVATAGGTSVGSADREGRTAVAIQRFRDDLNRAYLVDPRTGELGIRLTVEGECECNAAAVAIDPQGTIALVAHDLFRGSMRVPGRGTLGVWSVADGSMLHNINLPLMPMAVAVDPTSERAVVNGDTGFVVVDLRTATAGPAVQLATEPPSSFVPLSVAISPDGRQAALLRGSQVLVVSLPDGNTELSRDISLSTGSAAEELTSVVWSTDGSVLVVGSRGGRLQFLDSQTLEPVAPPRLTVGGFVVTLAISPDGSLLVNTGTDGEVRLWDTATWSPLGQPLVEDGLWTWAAFTDGGRRLVAMTQTTSELAPEIDADPVGTAGRFYTLPTDADAWLEAACSIVGRELSQAEWDVIRPGQPWRPTCGDG</sequence>
<dbReference type="PANTHER" id="PTHR35807">
    <property type="entry name" value="TRANSCRIPTIONAL REGULATOR REDD-RELATED"/>
    <property type="match status" value="1"/>
</dbReference>
<dbReference type="SUPFAM" id="SSF52540">
    <property type="entry name" value="P-loop containing nucleoside triphosphate hydrolases"/>
    <property type="match status" value="1"/>
</dbReference>
<dbReference type="InterPro" id="IPR049052">
    <property type="entry name" value="nSTAND1"/>
</dbReference>
<dbReference type="CDD" id="cd15831">
    <property type="entry name" value="BTAD"/>
    <property type="match status" value="1"/>
</dbReference>
<dbReference type="InterPro" id="IPR011044">
    <property type="entry name" value="Quino_amine_DH_bsu"/>
</dbReference>
<organism evidence="8 9">
    <name type="scientific">Ornithinimicrobium cerasi</name>
    <dbReference type="NCBI Taxonomy" id="2248773"/>
    <lineage>
        <taxon>Bacteria</taxon>
        <taxon>Bacillati</taxon>
        <taxon>Actinomycetota</taxon>
        <taxon>Actinomycetes</taxon>
        <taxon>Micrococcales</taxon>
        <taxon>Ornithinimicrobiaceae</taxon>
        <taxon>Ornithinimicrobium</taxon>
    </lineage>
</organism>
<dbReference type="PROSITE" id="PS50294">
    <property type="entry name" value="WD_REPEATS_REGION"/>
    <property type="match status" value="1"/>
</dbReference>
<dbReference type="Gene3D" id="2.40.128.630">
    <property type="match status" value="1"/>
</dbReference>